<dbReference type="PROSITE" id="PS51186">
    <property type="entry name" value="GNAT"/>
    <property type="match status" value="1"/>
</dbReference>
<evidence type="ECO:0000259" key="4">
    <source>
        <dbReference type="PROSITE" id="PS51186"/>
    </source>
</evidence>
<evidence type="ECO:0000256" key="1">
    <source>
        <dbReference type="ARBA" id="ARBA00022679"/>
    </source>
</evidence>
<evidence type="ECO:0000313" key="5">
    <source>
        <dbReference type="EMBL" id="RNI19533.1"/>
    </source>
</evidence>
<dbReference type="InterPro" id="IPR000182">
    <property type="entry name" value="GNAT_dom"/>
</dbReference>
<proteinExistence type="predicted"/>
<feature type="domain" description="N-acetyltransferase" evidence="4">
    <location>
        <begin position="16"/>
        <end position="174"/>
    </location>
</feature>
<sequence length="183" mass="19543">MLRHTSIIAPGTLDCVEIRVAQPGDRRAVAGLLWLHASADERRRQSEESFADDFAAWWSSHFDSHLAFVARVADHGLVGMAWLALLPRVPRPGDASRRSADIQSVFVLPQFRGAGLGSALVRAATAHAVTTGATRVTVSSGRRAVPLYRRLGFEASDQLLQQSVNADPGANPGGEPSGRGVGQ</sequence>
<dbReference type="PANTHER" id="PTHR43877:SF1">
    <property type="entry name" value="ACETYLTRANSFERASE"/>
    <property type="match status" value="1"/>
</dbReference>
<keyword evidence="2" id="KW-0012">Acyltransferase</keyword>
<evidence type="ECO:0000256" key="2">
    <source>
        <dbReference type="ARBA" id="ARBA00023315"/>
    </source>
</evidence>
<evidence type="ECO:0000313" key="6">
    <source>
        <dbReference type="Proteomes" id="UP000271678"/>
    </source>
</evidence>
<dbReference type="AlphaFoldDB" id="A0A3M9M3M9"/>
<dbReference type="Proteomes" id="UP000271678">
    <property type="component" value="Unassembled WGS sequence"/>
</dbReference>
<name>A0A3M9M3M9_9MICO</name>
<accession>A0A3M9M3M9</accession>
<gene>
    <name evidence="5" type="ORF">EFY87_17035</name>
</gene>
<dbReference type="RefSeq" id="WP_123272681.1">
    <property type="nucleotide sequence ID" value="NZ_RJJQ01000020.1"/>
</dbReference>
<reference evidence="5 6" key="1">
    <citation type="submission" date="2018-11" db="EMBL/GenBank/DDBJ databases">
        <title>Draft genome of Simplicispira Flexivirga sp. BO-16.</title>
        <authorList>
            <person name="Im W.T."/>
        </authorList>
    </citation>
    <scope>NUCLEOTIDE SEQUENCE [LARGE SCALE GENOMIC DNA]</scope>
    <source>
        <strain evidence="5 6">BO-16</strain>
    </source>
</reference>
<dbReference type="Pfam" id="PF00583">
    <property type="entry name" value="Acetyltransf_1"/>
    <property type="match status" value="1"/>
</dbReference>
<feature type="region of interest" description="Disordered" evidence="3">
    <location>
        <begin position="162"/>
        <end position="183"/>
    </location>
</feature>
<dbReference type="EMBL" id="RJJQ01000020">
    <property type="protein sequence ID" value="RNI19533.1"/>
    <property type="molecule type" value="Genomic_DNA"/>
</dbReference>
<dbReference type="PANTHER" id="PTHR43877">
    <property type="entry name" value="AMINOALKYLPHOSPHONATE N-ACETYLTRANSFERASE-RELATED-RELATED"/>
    <property type="match status" value="1"/>
</dbReference>
<dbReference type="GO" id="GO:0016747">
    <property type="term" value="F:acyltransferase activity, transferring groups other than amino-acyl groups"/>
    <property type="evidence" value="ECO:0007669"/>
    <property type="project" value="InterPro"/>
</dbReference>
<comment type="caution">
    <text evidence="5">The sequence shown here is derived from an EMBL/GenBank/DDBJ whole genome shotgun (WGS) entry which is preliminary data.</text>
</comment>
<evidence type="ECO:0000256" key="3">
    <source>
        <dbReference type="SAM" id="MobiDB-lite"/>
    </source>
</evidence>
<dbReference type="Gene3D" id="3.40.630.30">
    <property type="match status" value="1"/>
</dbReference>
<protein>
    <submittedName>
        <fullName evidence="5">GNAT family N-acetyltransferase</fullName>
    </submittedName>
</protein>
<dbReference type="InterPro" id="IPR016181">
    <property type="entry name" value="Acyl_CoA_acyltransferase"/>
</dbReference>
<dbReference type="CDD" id="cd04301">
    <property type="entry name" value="NAT_SF"/>
    <property type="match status" value="1"/>
</dbReference>
<dbReference type="InterPro" id="IPR050832">
    <property type="entry name" value="Bact_Acetyltransf"/>
</dbReference>
<organism evidence="5 6">
    <name type="scientific">Flexivirga caeni</name>
    <dbReference type="NCBI Taxonomy" id="2294115"/>
    <lineage>
        <taxon>Bacteria</taxon>
        <taxon>Bacillati</taxon>
        <taxon>Actinomycetota</taxon>
        <taxon>Actinomycetes</taxon>
        <taxon>Micrococcales</taxon>
        <taxon>Dermacoccaceae</taxon>
        <taxon>Flexivirga</taxon>
    </lineage>
</organism>
<keyword evidence="1 5" id="KW-0808">Transferase</keyword>
<feature type="compositionally biased region" description="Gly residues" evidence="3">
    <location>
        <begin position="171"/>
        <end position="183"/>
    </location>
</feature>
<dbReference type="SUPFAM" id="SSF55729">
    <property type="entry name" value="Acyl-CoA N-acyltransferases (Nat)"/>
    <property type="match status" value="1"/>
</dbReference>
<keyword evidence="6" id="KW-1185">Reference proteome</keyword>